<reference evidence="2" key="1">
    <citation type="submission" date="2017-05" db="EMBL/GenBank/DDBJ databases">
        <title>Physiological properties and genetic analysis related to exopolysaccharide production of fresh-water unicellular cyanobacterium Aphanothece sacrum, Suizenji Nori, that has been cultured as a food source in Japan.</title>
        <authorList>
            <person name="Kanesaki Y."/>
            <person name="Yoshikawa S."/>
            <person name="Ohki K."/>
        </authorList>
    </citation>
    <scope>NUCLEOTIDE SEQUENCE [LARGE SCALE GENOMIC DNA]</scope>
    <source>
        <strain evidence="2">FPU1</strain>
    </source>
</reference>
<dbReference type="AlphaFoldDB" id="A0A401ILJ5"/>
<dbReference type="EMBL" id="BDQK01000015">
    <property type="protein sequence ID" value="GBF82119.1"/>
    <property type="molecule type" value="Genomic_DNA"/>
</dbReference>
<dbReference type="RefSeq" id="WP_125061155.1">
    <property type="nucleotide sequence ID" value="NZ_BDQK01000015.1"/>
</dbReference>
<keyword evidence="2" id="KW-1185">Reference proteome</keyword>
<organism evidence="1 2">
    <name type="scientific">Aphanothece sacrum FPU1</name>
    <dbReference type="NCBI Taxonomy" id="1920663"/>
    <lineage>
        <taxon>Bacteria</taxon>
        <taxon>Bacillati</taxon>
        <taxon>Cyanobacteriota</taxon>
        <taxon>Cyanophyceae</taxon>
        <taxon>Oscillatoriophycideae</taxon>
        <taxon>Chroococcales</taxon>
        <taxon>Aphanothecaceae</taxon>
        <taxon>Aphanothece</taxon>
    </lineage>
</organism>
<proteinExistence type="predicted"/>
<dbReference type="Proteomes" id="UP000287247">
    <property type="component" value="Unassembled WGS sequence"/>
</dbReference>
<keyword evidence="1" id="KW-0436">Ligase</keyword>
<evidence type="ECO:0000313" key="1">
    <source>
        <dbReference type="EMBL" id="GBF82119.1"/>
    </source>
</evidence>
<accession>A0A401ILJ5</accession>
<evidence type="ECO:0000313" key="2">
    <source>
        <dbReference type="Proteomes" id="UP000287247"/>
    </source>
</evidence>
<comment type="caution">
    <text evidence="1">The sequence shown here is derived from an EMBL/GenBank/DDBJ whole genome shotgun (WGS) entry which is preliminary data.</text>
</comment>
<sequence>MPKMGFSGYFTAYTKLKSDFKPLQKIFPDGIPVLFIQKIEGKLSDEITYFWEIPEEVLTEEEKVKTYEFFAILNGLSIEKLTSTQLNNS</sequence>
<protein>
    <submittedName>
        <fullName evidence="1">DNA ligase</fullName>
    </submittedName>
</protein>
<dbReference type="GO" id="GO:0016874">
    <property type="term" value="F:ligase activity"/>
    <property type="evidence" value="ECO:0007669"/>
    <property type="project" value="UniProtKB-KW"/>
</dbReference>
<gene>
    <name evidence="1" type="ORF">AsFPU1_3546</name>
</gene>
<name>A0A401ILJ5_APHSA</name>